<gene>
    <name evidence="4" type="ORF">V0U35_10375</name>
</gene>
<dbReference type="InterPro" id="IPR000644">
    <property type="entry name" value="CBS_dom"/>
</dbReference>
<dbReference type="InterPro" id="IPR046342">
    <property type="entry name" value="CBS_dom_sf"/>
</dbReference>
<dbReference type="RefSeq" id="WP_330196646.1">
    <property type="nucleotide sequence ID" value="NZ_JAZDRO010000004.1"/>
</dbReference>
<dbReference type="PROSITE" id="PS51371">
    <property type="entry name" value="CBS"/>
    <property type="match status" value="2"/>
</dbReference>
<dbReference type="CDD" id="cd04623">
    <property type="entry name" value="CBS_pair_bac_euk"/>
    <property type="match status" value="1"/>
</dbReference>
<dbReference type="PANTHER" id="PTHR43080:SF2">
    <property type="entry name" value="CBS DOMAIN-CONTAINING PROTEIN"/>
    <property type="match status" value="1"/>
</dbReference>
<dbReference type="Gene3D" id="3.10.580.10">
    <property type="entry name" value="CBS-domain"/>
    <property type="match status" value="1"/>
</dbReference>
<evidence type="ECO:0000256" key="1">
    <source>
        <dbReference type="ARBA" id="ARBA00023122"/>
    </source>
</evidence>
<dbReference type="Pfam" id="PF00571">
    <property type="entry name" value="CBS"/>
    <property type="match status" value="2"/>
</dbReference>
<dbReference type="EMBL" id="JAZDRO010000004">
    <property type="protein sequence ID" value="MEE2567087.1"/>
    <property type="molecule type" value="Genomic_DNA"/>
</dbReference>
<evidence type="ECO:0000256" key="2">
    <source>
        <dbReference type="PROSITE-ProRule" id="PRU00703"/>
    </source>
</evidence>
<dbReference type="SUPFAM" id="SSF54631">
    <property type="entry name" value="CBS-domain pair"/>
    <property type="match status" value="1"/>
</dbReference>
<evidence type="ECO:0000313" key="4">
    <source>
        <dbReference type="EMBL" id="MEE2567087.1"/>
    </source>
</evidence>
<evidence type="ECO:0000259" key="3">
    <source>
        <dbReference type="PROSITE" id="PS51371"/>
    </source>
</evidence>
<protein>
    <submittedName>
        <fullName evidence="4">CBS domain-containing protein</fullName>
    </submittedName>
</protein>
<dbReference type="PANTHER" id="PTHR43080">
    <property type="entry name" value="CBS DOMAIN-CONTAINING PROTEIN CBSX3, MITOCHONDRIAL"/>
    <property type="match status" value="1"/>
</dbReference>
<comment type="caution">
    <text evidence="4">The sequence shown here is derived from an EMBL/GenBank/DDBJ whole genome shotgun (WGS) entry which is preliminary data.</text>
</comment>
<evidence type="ECO:0000313" key="5">
    <source>
        <dbReference type="Proteomes" id="UP001310692"/>
    </source>
</evidence>
<feature type="domain" description="CBS" evidence="3">
    <location>
        <begin position="8"/>
        <end position="68"/>
    </location>
</feature>
<organism evidence="4 5">
    <name type="scientific">Hyphobacterium marinum</name>
    <dbReference type="NCBI Taxonomy" id="3116574"/>
    <lineage>
        <taxon>Bacteria</taxon>
        <taxon>Pseudomonadati</taxon>
        <taxon>Pseudomonadota</taxon>
        <taxon>Alphaproteobacteria</taxon>
        <taxon>Maricaulales</taxon>
        <taxon>Maricaulaceae</taxon>
        <taxon>Hyphobacterium</taxon>
    </lineage>
</organism>
<name>A0ABU7LZT9_9PROT</name>
<dbReference type="InterPro" id="IPR051257">
    <property type="entry name" value="Diverse_CBS-Domain"/>
</dbReference>
<proteinExistence type="predicted"/>
<reference evidence="4 5" key="1">
    <citation type="submission" date="2024-01" db="EMBL/GenBank/DDBJ databases">
        <title>Hyphobacterium bacterium isolated from marine sediment.</title>
        <authorList>
            <person name="Zhao S."/>
        </authorList>
    </citation>
    <scope>NUCLEOTIDE SEQUENCE [LARGE SCALE GENOMIC DNA]</scope>
    <source>
        <strain evidence="4 5">Y60-23</strain>
    </source>
</reference>
<dbReference type="InterPro" id="IPR044725">
    <property type="entry name" value="CBSX3_CBS_dom"/>
</dbReference>
<keyword evidence="5" id="KW-1185">Reference proteome</keyword>
<dbReference type="Proteomes" id="UP001310692">
    <property type="component" value="Unassembled WGS sequence"/>
</dbReference>
<keyword evidence="1 2" id="KW-0129">CBS domain</keyword>
<dbReference type="SMART" id="SM00116">
    <property type="entry name" value="CBS"/>
    <property type="match status" value="2"/>
</dbReference>
<accession>A0ABU7LZT9</accession>
<sequence length="143" mass="15014">MKVSDILTDKGREVLTIDAGATLIEAAQSLDTNRIGALVVLDADGSLAGVISERDIVRIAARNGSAALTSPVSVAMTRDVHTASPGDSLDDLMIEMTDRRIRHLPVIDGGQLAGMVSIGDVVKRKIESAEAEADAMKRYISAG</sequence>
<feature type="domain" description="CBS" evidence="3">
    <location>
        <begin position="76"/>
        <end position="132"/>
    </location>
</feature>